<feature type="region of interest" description="Disordered" evidence="4">
    <location>
        <begin position="274"/>
        <end position="297"/>
    </location>
</feature>
<keyword evidence="2" id="KW-0722">Serine protease inhibitor</keyword>
<dbReference type="SMART" id="SM00131">
    <property type="entry name" value="KU"/>
    <property type="match status" value="1"/>
</dbReference>
<sequence>MGERNDRLQTMLLPLLLTLLPIASLADLPKDLDPFLEKLFEFEECEDFVSNADFVSVSTSECKPFNCDFPRQICQRPANKFRDESSNQCKTIPEKCITTANGGLLPPSIVNPFSLVTIPPPPSIKEDREEETDRVDISELCQMEAPTGRFCGFTRKWTYNRETGRCDQFWFPGCKTRDTNANLFDRQAVCEELAMLCRERLSPSTTLRPFSTTTGFSPITLAPLPSFTRPSRVFPPPSNHSPSPSLPSSNGNIFGQSSGNGEFGNNIVSLIAQGFMGGGGGRRGSPQPSPSSNSNGAQALNLLSQFTNFEFGNLPDLLG</sequence>
<feature type="region of interest" description="Disordered" evidence="4">
    <location>
        <begin position="227"/>
        <end position="258"/>
    </location>
</feature>
<organism evidence="6 7">
    <name type="scientific">Pristionchus pacificus</name>
    <name type="common">Parasitic nematode worm</name>
    <dbReference type="NCBI Taxonomy" id="54126"/>
    <lineage>
        <taxon>Eukaryota</taxon>
        <taxon>Metazoa</taxon>
        <taxon>Ecdysozoa</taxon>
        <taxon>Nematoda</taxon>
        <taxon>Chromadorea</taxon>
        <taxon>Rhabditida</taxon>
        <taxon>Rhabditina</taxon>
        <taxon>Diplogasteromorpha</taxon>
        <taxon>Diplogasteroidea</taxon>
        <taxon>Neodiplogasteridae</taxon>
        <taxon>Pristionchus</taxon>
    </lineage>
</organism>
<keyword evidence="5" id="KW-0732">Signal</keyword>
<dbReference type="EnsemblMetazoa" id="PPA40240.1">
    <property type="protein sequence ID" value="PPA40240.1"/>
    <property type="gene ID" value="WBGene00278609"/>
</dbReference>
<reference evidence="7" key="1">
    <citation type="journal article" date="2008" name="Nat. Genet.">
        <title>The Pristionchus pacificus genome provides a unique perspective on nematode lifestyle and parasitism.</title>
        <authorList>
            <person name="Dieterich C."/>
            <person name="Clifton S.W."/>
            <person name="Schuster L.N."/>
            <person name="Chinwalla A."/>
            <person name="Delehaunty K."/>
            <person name="Dinkelacker I."/>
            <person name="Fulton L."/>
            <person name="Fulton R."/>
            <person name="Godfrey J."/>
            <person name="Minx P."/>
            <person name="Mitreva M."/>
            <person name="Roeseler W."/>
            <person name="Tian H."/>
            <person name="Witte H."/>
            <person name="Yang S.P."/>
            <person name="Wilson R.K."/>
            <person name="Sommer R.J."/>
        </authorList>
    </citation>
    <scope>NUCLEOTIDE SEQUENCE [LARGE SCALE GENOMIC DNA]</scope>
    <source>
        <strain evidence="7">PS312</strain>
    </source>
</reference>
<gene>
    <name evidence="6" type="primary">WBGene00278609</name>
</gene>
<evidence type="ECO:0000313" key="6">
    <source>
        <dbReference type="EnsemblMetazoa" id="PPA40240.1"/>
    </source>
</evidence>
<dbReference type="Proteomes" id="UP000005239">
    <property type="component" value="Unassembled WGS sequence"/>
</dbReference>
<feature type="chain" id="PRO_5043803219" evidence="5">
    <location>
        <begin position="27"/>
        <end position="319"/>
    </location>
</feature>
<accession>A0A2A6BWM0</accession>
<keyword evidence="3" id="KW-1015">Disulfide bond</keyword>
<evidence type="ECO:0000256" key="5">
    <source>
        <dbReference type="SAM" id="SignalP"/>
    </source>
</evidence>
<name>A0A2A6BWM0_PRIPA</name>
<dbReference type="InterPro" id="IPR050098">
    <property type="entry name" value="TFPI/VKTCI-like"/>
</dbReference>
<evidence type="ECO:0000256" key="1">
    <source>
        <dbReference type="ARBA" id="ARBA00022690"/>
    </source>
</evidence>
<feature type="compositionally biased region" description="Low complexity" evidence="4">
    <location>
        <begin position="240"/>
        <end position="249"/>
    </location>
</feature>
<feature type="signal peptide" evidence="5">
    <location>
        <begin position="1"/>
        <end position="26"/>
    </location>
</feature>
<accession>A0A8R1YVB3</accession>
<keyword evidence="1" id="KW-0646">Protease inhibitor</keyword>
<dbReference type="Gene3D" id="4.10.410.10">
    <property type="entry name" value="Pancreatic trypsin inhibitor Kunitz domain"/>
    <property type="match status" value="1"/>
</dbReference>
<dbReference type="GO" id="GO:0004867">
    <property type="term" value="F:serine-type endopeptidase inhibitor activity"/>
    <property type="evidence" value="ECO:0007669"/>
    <property type="project" value="UniProtKB-KW"/>
</dbReference>
<dbReference type="PANTHER" id="PTHR10083">
    <property type="entry name" value="KUNITZ-TYPE PROTEASE INHIBITOR-RELATED"/>
    <property type="match status" value="1"/>
</dbReference>
<evidence type="ECO:0000313" key="7">
    <source>
        <dbReference type="Proteomes" id="UP000005239"/>
    </source>
</evidence>
<dbReference type="Pfam" id="PF00014">
    <property type="entry name" value="Kunitz_BPTI"/>
    <property type="match status" value="1"/>
</dbReference>
<reference evidence="6" key="2">
    <citation type="submission" date="2022-06" db="UniProtKB">
        <authorList>
            <consortium name="EnsemblMetazoa"/>
        </authorList>
    </citation>
    <scope>IDENTIFICATION</scope>
    <source>
        <strain evidence="6">PS312</strain>
    </source>
</reference>
<proteinExistence type="predicted"/>
<dbReference type="PROSITE" id="PS50279">
    <property type="entry name" value="BPTI_KUNITZ_2"/>
    <property type="match status" value="1"/>
</dbReference>
<evidence type="ECO:0000256" key="3">
    <source>
        <dbReference type="ARBA" id="ARBA00023157"/>
    </source>
</evidence>
<dbReference type="SUPFAM" id="SSF57362">
    <property type="entry name" value="BPTI-like"/>
    <property type="match status" value="1"/>
</dbReference>
<evidence type="ECO:0000256" key="4">
    <source>
        <dbReference type="SAM" id="MobiDB-lite"/>
    </source>
</evidence>
<dbReference type="OrthoDB" id="4473401at2759"/>
<feature type="compositionally biased region" description="Low complexity" evidence="4">
    <location>
        <begin position="284"/>
        <end position="297"/>
    </location>
</feature>
<dbReference type="AlphaFoldDB" id="A0A2A6BWM0"/>
<dbReference type="PANTHER" id="PTHR10083:SF328">
    <property type="entry name" value="TISSUE FACTOR PATHWAY INHIBITOR"/>
    <property type="match status" value="1"/>
</dbReference>
<protein>
    <submittedName>
        <fullName evidence="6">BPTI/Kunitz inhibitor domain-containing protein</fullName>
    </submittedName>
</protein>
<dbReference type="InterPro" id="IPR036880">
    <property type="entry name" value="Kunitz_BPTI_sf"/>
</dbReference>
<dbReference type="InterPro" id="IPR002223">
    <property type="entry name" value="Kunitz_BPTI"/>
</dbReference>
<evidence type="ECO:0000256" key="2">
    <source>
        <dbReference type="ARBA" id="ARBA00022900"/>
    </source>
</evidence>
<keyword evidence="7" id="KW-1185">Reference proteome</keyword>